<dbReference type="EMBL" id="BLLK01000022">
    <property type="protein sequence ID" value="GFH46703.1"/>
    <property type="molecule type" value="Genomic_DNA"/>
</dbReference>
<protein>
    <recommendedName>
        <fullName evidence="1">Domain of unknown function at the cortex 1 domain-containing protein</fullName>
    </recommendedName>
</protein>
<organism evidence="2 3">
    <name type="scientific">Chaetoceros tenuissimus</name>
    <dbReference type="NCBI Taxonomy" id="426638"/>
    <lineage>
        <taxon>Eukaryota</taxon>
        <taxon>Sar</taxon>
        <taxon>Stramenopiles</taxon>
        <taxon>Ochrophyta</taxon>
        <taxon>Bacillariophyta</taxon>
        <taxon>Coscinodiscophyceae</taxon>
        <taxon>Chaetocerotophycidae</taxon>
        <taxon>Chaetocerotales</taxon>
        <taxon>Chaetocerotaceae</taxon>
        <taxon>Chaetoceros</taxon>
    </lineage>
</organism>
<dbReference type="InterPro" id="IPR013897">
    <property type="entry name" value="Duc1"/>
</dbReference>
<reference evidence="2 3" key="1">
    <citation type="journal article" date="2021" name="Sci. Rep.">
        <title>The genome of the diatom Chaetoceros tenuissimus carries an ancient integrated fragment of an extant virus.</title>
        <authorList>
            <person name="Hongo Y."/>
            <person name="Kimura K."/>
            <person name="Takaki Y."/>
            <person name="Yoshida Y."/>
            <person name="Baba S."/>
            <person name="Kobayashi G."/>
            <person name="Nagasaki K."/>
            <person name="Hano T."/>
            <person name="Tomaru Y."/>
        </authorList>
    </citation>
    <scope>NUCLEOTIDE SEQUENCE [LARGE SCALE GENOMIC DNA]</scope>
    <source>
        <strain evidence="2 3">NIES-3715</strain>
    </source>
</reference>
<dbReference type="Proteomes" id="UP001054902">
    <property type="component" value="Unassembled WGS sequence"/>
</dbReference>
<gene>
    <name evidence="2" type="ORF">CTEN210_03177</name>
</gene>
<keyword evidence="3" id="KW-1185">Reference proteome</keyword>
<dbReference type="Pfam" id="PF08588">
    <property type="entry name" value="Duc1"/>
    <property type="match status" value="1"/>
</dbReference>
<comment type="caution">
    <text evidence="2">The sequence shown here is derived from an EMBL/GenBank/DDBJ whole genome shotgun (WGS) entry which is preliminary data.</text>
</comment>
<evidence type="ECO:0000259" key="1">
    <source>
        <dbReference type="Pfam" id="PF08588"/>
    </source>
</evidence>
<accession>A0AAD3CIX1</accession>
<sequence length="299" mass="33732">MNSDKKIAPEAAVEDLDAASKASLAKEQSAVPVFGELITSLQTPSETGGPVEESFHGTNIDLTKSPFPVNNDLFEGLIHILMRDLPGNTYTFDGEKQVLWEIQIQGKFKRQPKGPIYLAMELPQEEKYKVTGPMKIVIKACLQLMKTMGHKDIHMSFGGNGEVPHMGAPAFHSFDRVVVTPPGETPPPLGQHLERMPSDVQRRKHFFKYVHKIDIGNTYTFSMKNRRFDPLKWKVIGVPIARQFTVSRFTESVRLAVYECLEEEGKPVPDPKGDVTAMAKKKHTKRNTFIWIKMSRKKS</sequence>
<evidence type="ECO:0000313" key="3">
    <source>
        <dbReference type="Proteomes" id="UP001054902"/>
    </source>
</evidence>
<evidence type="ECO:0000313" key="2">
    <source>
        <dbReference type="EMBL" id="GFH46703.1"/>
    </source>
</evidence>
<proteinExistence type="predicted"/>
<feature type="domain" description="Domain of unknown function at the cortex 1" evidence="1">
    <location>
        <begin position="60"/>
        <end position="255"/>
    </location>
</feature>
<name>A0AAD3CIX1_9STRA</name>
<dbReference type="AlphaFoldDB" id="A0AAD3CIX1"/>